<gene>
    <name evidence="1" type="ORF">RG298_003830</name>
</gene>
<sequence length="308" mass="36043">MPSKNRITINFKNKKLFEFIQENAKSNKSSASMYAEKMLNAEYRRCITKCDTHDNNAKQNSTIIESPSLYDMFSSTMKFAVINSNDPQKNFEKRKTIIEIHNSFSIIASDKHNNLPLKNSQIYLLPLISTPLINHIKEHWISRWTGSDADFFVILINKADVKVTDASTKEKNKESTIKYETVPTIESELKLNIHFHAQVHAIYKKNHLLNIGYEFKKFEILHLDKKELIGELKKTNHNELLCISETYNGGYFIRKTKNNISFECRDNIKDPTYNVKFCLERCNVTLTNKSKIKINSTPDNIKWRDYYR</sequence>
<proteinExistence type="predicted"/>
<evidence type="ECO:0000313" key="1">
    <source>
        <dbReference type="EMBL" id="EMJ5136049.1"/>
    </source>
</evidence>
<protein>
    <submittedName>
        <fullName evidence="1">Uncharacterized protein</fullName>
    </submittedName>
</protein>
<comment type="caution">
    <text evidence="1">The sequence shown here is derived from an EMBL/GenBank/DDBJ whole genome shotgun (WGS) entry which is preliminary data.</text>
</comment>
<organism evidence="1">
    <name type="scientific">Providencia stuartii</name>
    <dbReference type="NCBI Taxonomy" id="588"/>
    <lineage>
        <taxon>Bacteria</taxon>
        <taxon>Pseudomonadati</taxon>
        <taxon>Pseudomonadota</taxon>
        <taxon>Gammaproteobacteria</taxon>
        <taxon>Enterobacterales</taxon>
        <taxon>Morganellaceae</taxon>
        <taxon>Providencia</taxon>
    </lineage>
</organism>
<dbReference type="EMBL" id="ABMABF030000016">
    <property type="protein sequence ID" value="EMJ5136049.1"/>
    <property type="molecule type" value="Genomic_DNA"/>
</dbReference>
<dbReference type="RefSeq" id="WP_369507326.1">
    <property type="nucleotide sequence ID" value="NZ_JBFZIX010000032.1"/>
</dbReference>
<dbReference type="AlphaFoldDB" id="A0AAI9DF87"/>
<reference evidence="1" key="1">
    <citation type="submission" date="2024-02" db="EMBL/GenBank/DDBJ databases">
        <authorList>
            <consortium name="Clinical and Environmental Microbiology Branch: Whole genome sequencing antimicrobial resistance pathogens in the healthcare setting"/>
        </authorList>
    </citation>
    <scope>NUCLEOTIDE SEQUENCE</scope>
    <source>
        <strain evidence="1">2021GO-0154</strain>
    </source>
</reference>
<accession>A0AAI9DF87</accession>
<name>A0AAI9DF87_PROST</name>